<evidence type="ECO:0000313" key="2">
    <source>
        <dbReference type="EMBL" id="MFC5478365.1"/>
    </source>
</evidence>
<keyword evidence="3" id="KW-1185">Reference proteome</keyword>
<dbReference type="EMBL" id="JBHSMR010000013">
    <property type="protein sequence ID" value="MFC5478365.1"/>
    <property type="molecule type" value="Genomic_DNA"/>
</dbReference>
<dbReference type="Proteomes" id="UP001596101">
    <property type="component" value="Unassembled WGS sequence"/>
</dbReference>
<feature type="signal peptide" evidence="1">
    <location>
        <begin position="1"/>
        <end position="23"/>
    </location>
</feature>
<proteinExistence type="predicted"/>
<reference evidence="3" key="1">
    <citation type="journal article" date="2019" name="Int. J. Syst. Evol. Microbiol.">
        <title>The Global Catalogue of Microorganisms (GCM) 10K type strain sequencing project: providing services to taxonomists for standard genome sequencing and annotation.</title>
        <authorList>
            <consortium name="The Broad Institute Genomics Platform"/>
            <consortium name="The Broad Institute Genome Sequencing Center for Infectious Disease"/>
            <person name="Wu L."/>
            <person name="Ma J."/>
        </authorList>
    </citation>
    <scope>NUCLEOTIDE SEQUENCE [LARGE SCALE GENOMIC DNA]</scope>
    <source>
        <strain evidence="3">CCUG 43111</strain>
    </source>
</reference>
<evidence type="ECO:0000313" key="3">
    <source>
        <dbReference type="Proteomes" id="UP001596101"/>
    </source>
</evidence>
<name>A0ABW0MJH2_9BURK</name>
<sequence>MTLSSTRAFLAIAFALVCTATHAAPKKAPAAATATLEVTTNEATGQWRYSGVVTVPAAAGARVVVDSRIQNQTSRDGYRDALKATAGEAVARAGDTLVVPYSVEGAPLSLGELRSAITVQVQDSLTSPVLRTLFAESAALTPTAVCGCPPKGCVRTQGYWGNKPGVVWPAPYNRNALFFSSGLTWQQILDTPPRGSGYVILAHQYIAAVLNRAAGASAPAGVQSVIDAAPAWFRSGTVPSTCGPGECAQQKTWAGILDTYNNGQYPGAPKHCD</sequence>
<feature type="chain" id="PRO_5046164025" evidence="1">
    <location>
        <begin position="24"/>
        <end position="273"/>
    </location>
</feature>
<gene>
    <name evidence="2" type="ORF">ACFPQ5_09215</name>
</gene>
<organism evidence="2 3">
    <name type="scientific">Massilia suwonensis</name>
    <dbReference type="NCBI Taxonomy" id="648895"/>
    <lineage>
        <taxon>Bacteria</taxon>
        <taxon>Pseudomonadati</taxon>
        <taxon>Pseudomonadota</taxon>
        <taxon>Betaproteobacteria</taxon>
        <taxon>Burkholderiales</taxon>
        <taxon>Oxalobacteraceae</taxon>
        <taxon>Telluria group</taxon>
        <taxon>Massilia</taxon>
    </lineage>
</organism>
<protein>
    <submittedName>
        <fullName evidence="2">Uncharacterized protein</fullName>
    </submittedName>
</protein>
<dbReference type="RefSeq" id="WP_379753923.1">
    <property type="nucleotide sequence ID" value="NZ_JBHSMR010000013.1"/>
</dbReference>
<evidence type="ECO:0000256" key="1">
    <source>
        <dbReference type="SAM" id="SignalP"/>
    </source>
</evidence>
<keyword evidence="1" id="KW-0732">Signal</keyword>
<comment type="caution">
    <text evidence="2">The sequence shown here is derived from an EMBL/GenBank/DDBJ whole genome shotgun (WGS) entry which is preliminary data.</text>
</comment>
<accession>A0ABW0MJH2</accession>